<evidence type="ECO:0000313" key="4">
    <source>
        <dbReference type="Proteomes" id="UP000473885"/>
    </source>
</evidence>
<name>A0A6M0R9E0_9CLOT</name>
<dbReference type="RefSeq" id="WP_163249047.1">
    <property type="nucleotide sequence ID" value="NZ_SXDP01000004.1"/>
</dbReference>
<gene>
    <name evidence="3" type="ORF">FDF74_06540</name>
</gene>
<feature type="region of interest" description="Disordered" evidence="1">
    <location>
        <begin position="69"/>
        <end position="95"/>
    </location>
</feature>
<protein>
    <recommendedName>
        <fullName evidence="5">Bacteriophage lysin domain-containing protein</fullName>
    </recommendedName>
</protein>
<evidence type="ECO:0000256" key="1">
    <source>
        <dbReference type="SAM" id="MobiDB-lite"/>
    </source>
</evidence>
<accession>A0A6M0R9E0</accession>
<organism evidence="3 4">
    <name type="scientific">Clostridium niameyense</name>
    <dbReference type="NCBI Taxonomy" id="1622073"/>
    <lineage>
        <taxon>Bacteria</taxon>
        <taxon>Bacillati</taxon>
        <taxon>Bacillota</taxon>
        <taxon>Clostridia</taxon>
        <taxon>Eubacteriales</taxon>
        <taxon>Clostridiaceae</taxon>
        <taxon>Clostridium</taxon>
    </lineage>
</organism>
<evidence type="ECO:0000313" key="3">
    <source>
        <dbReference type="EMBL" id="NEZ46871.1"/>
    </source>
</evidence>
<keyword evidence="2" id="KW-1133">Transmembrane helix</keyword>
<keyword evidence="2" id="KW-0472">Membrane</keyword>
<evidence type="ECO:0000256" key="2">
    <source>
        <dbReference type="SAM" id="Phobius"/>
    </source>
</evidence>
<reference evidence="3 4" key="1">
    <citation type="submission" date="2019-04" db="EMBL/GenBank/DDBJ databases">
        <title>Genome sequencing of Clostridium botulinum Groups I-IV and Clostridium butyricum.</title>
        <authorList>
            <person name="Brunt J."/>
            <person name="Van Vliet A.H.M."/>
            <person name="Stringer S.C."/>
            <person name="Carter A.T."/>
            <person name="Peck M.W."/>
        </authorList>
    </citation>
    <scope>NUCLEOTIDE SEQUENCE [LARGE SCALE GENOMIC DNA]</scope>
    <source>
        <strain evidence="3 4">IFR 18/094</strain>
    </source>
</reference>
<dbReference type="EMBL" id="SXDP01000004">
    <property type="protein sequence ID" value="NEZ46871.1"/>
    <property type="molecule type" value="Genomic_DNA"/>
</dbReference>
<comment type="caution">
    <text evidence="3">The sequence shown here is derived from an EMBL/GenBank/DDBJ whole genome shotgun (WGS) entry which is preliminary data.</text>
</comment>
<feature type="transmembrane region" description="Helical" evidence="2">
    <location>
        <begin position="40"/>
        <end position="60"/>
    </location>
</feature>
<evidence type="ECO:0008006" key="5">
    <source>
        <dbReference type="Google" id="ProtNLM"/>
    </source>
</evidence>
<dbReference type="AlphaFoldDB" id="A0A6M0R9E0"/>
<keyword evidence="2" id="KW-0812">Transmembrane</keyword>
<keyword evidence="4" id="KW-1185">Reference proteome</keyword>
<feature type="compositionally biased region" description="Low complexity" evidence="1">
    <location>
        <begin position="76"/>
        <end position="87"/>
    </location>
</feature>
<sequence>MNKNHKFDKHFKKLSEEENQEKYIKEMHEMADKNAKKNNAIFISVIIPILIICVIVIKQICSFSFNVSKNTKSQPTTSQSVNNNSNKTKTKKGNTKNNEVLALNSQIAKYIENQSNREKSLKEALKINKDSNKGVSIIYISQILRDNKLNIPKNTISTKGLMQELEKQNWEKITDYKKLQKGDICFTTTDNSGSPSHAYIFMGWINEGKTDYANVCDGQISDYSSTIHKRNVSISTSEKDKIAFFMRKPNK</sequence>
<proteinExistence type="predicted"/>
<dbReference type="Proteomes" id="UP000473885">
    <property type="component" value="Unassembled WGS sequence"/>
</dbReference>